<dbReference type="RefSeq" id="WP_380633801.1">
    <property type="nucleotide sequence ID" value="NZ_JBHSQO010000004.1"/>
</dbReference>
<comment type="caution">
    <text evidence="2">The sequence shown here is derived from an EMBL/GenBank/DDBJ whole genome shotgun (WGS) entry which is preliminary data.</text>
</comment>
<gene>
    <name evidence="2" type="ORF">ACFP3R_06590</name>
</gene>
<accession>A0ABW1P1U0</accession>
<feature type="compositionally biased region" description="Basic and acidic residues" evidence="1">
    <location>
        <begin position="81"/>
        <end position="113"/>
    </location>
</feature>
<evidence type="ECO:0000313" key="3">
    <source>
        <dbReference type="Proteomes" id="UP001596220"/>
    </source>
</evidence>
<name>A0ABW1P1U0_9PSEU</name>
<reference evidence="3" key="1">
    <citation type="journal article" date="2019" name="Int. J. Syst. Evol. Microbiol.">
        <title>The Global Catalogue of Microorganisms (GCM) 10K type strain sequencing project: providing services to taxonomists for standard genome sequencing and annotation.</title>
        <authorList>
            <consortium name="The Broad Institute Genomics Platform"/>
            <consortium name="The Broad Institute Genome Sequencing Center for Infectious Disease"/>
            <person name="Wu L."/>
            <person name="Ma J."/>
        </authorList>
    </citation>
    <scope>NUCLEOTIDE SEQUENCE [LARGE SCALE GENOMIC DNA]</scope>
    <source>
        <strain evidence="3">CGMCC 4.7246</strain>
    </source>
</reference>
<keyword evidence="3" id="KW-1185">Reference proteome</keyword>
<feature type="compositionally biased region" description="Basic and acidic residues" evidence="1">
    <location>
        <begin position="63"/>
        <end position="72"/>
    </location>
</feature>
<evidence type="ECO:0000313" key="2">
    <source>
        <dbReference type="EMBL" id="MFC6088934.1"/>
    </source>
</evidence>
<sequence length="136" mass="14665">MPYLPTLLLIALGLVVLVAVVARVVGSLRRFRAASTLVGDRVGDGAGLLRARFAALGVALAERRPDRARQGEPRVPSVDLGRQEDNRAQPRTYRADHHRVGDHPAVRLEEAARHGPLARPFGEDPQGGDQGDAQRG</sequence>
<dbReference type="NCBIfam" id="NF037944">
    <property type="entry name" value="holin_2"/>
    <property type="match status" value="1"/>
</dbReference>
<feature type="region of interest" description="Disordered" evidence="1">
    <location>
        <begin position="63"/>
        <end position="136"/>
    </location>
</feature>
<dbReference type="EMBL" id="JBHSQO010000004">
    <property type="protein sequence ID" value="MFC6088934.1"/>
    <property type="molecule type" value="Genomic_DNA"/>
</dbReference>
<proteinExistence type="predicted"/>
<organism evidence="2 3">
    <name type="scientific">Saccharothrix lopnurensis</name>
    <dbReference type="NCBI Taxonomy" id="1670621"/>
    <lineage>
        <taxon>Bacteria</taxon>
        <taxon>Bacillati</taxon>
        <taxon>Actinomycetota</taxon>
        <taxon>Actinomycetes</taxon>
        <taxon>Pseudonocardiales</taxon>
        <taxon>Pseudonocardiaceae</taxon>
        <taxon>Saccharothrix</taxon>
    </lineage>
</organism>
<dbReference type="Proteomes" id="UP001596220">
    <property type="component" value="Unassembled WGS sequence"/>
</dbReference>
<evidence type="ECO:0000256" key="1">
    <source>
        <dbReference type="SAM" id="MobiDB-lite"/>
    </source>
</evidence>
<protein>
    <submittedName>
        <fullName evidence="2">Bacteriophage holin</fullName>
    </submittedName>
</protein>